<protein>
    <submittedName>
        <fullName evidence="1">Uncharacterized protein</fullName>
    </submittedName>
</protein>
<reference evidence="1" key="1">
    <citation type="submission" date="2020-08" db="EMBL/GenBank/DDBJ databases">
        <title>Multicomponent nature underlies the extraordinary mechanical properties of spider dragline silk.</title>
        <authorList>
            <person name="Kono N."/>
            <person name="Nakamura H."/>
            <person name="Mori M."/>
            <person name="Yoshida Y."/>
            <person name="Ohtoshi R."/>
            <person name="Malay A.D."/>
            <person name="Moran D.A.P."/>
            <person name="Tomita M."/>
            <person name="Numata K."/>
            <person name="Arakawa K."/>
        </authorList>
    </citation>
    <scope>NUCLEOTIDE SEQUENCE</scope>
</reference>
<evidence type="ECO:0000313" key="2">
    <source>
        <dbReference type="Proteomes" id="UP000887159"/>
    </source>
</evidence>
<keyword evidence="2" id="KW-1185">Reference proteome</keyword>
<comment type="caution">
    <text evidence="1">The sequence shown here is derived from an EMBL/GenBank/DDBJ whole genome shotgun (WGS) entry which is preliminary data.</text>
</comment>
<accession>A0A8X6VIS6</accession>
<dbReference type="Proteomes" id="UP000887159">
    <property type="component" value="Unassembled WGS sequence"/>
</dbReference>
<organism evidence="1 2">
    <name type="scientific">Trichonephila clavipes</name>
    <name type="common">Golden silk orbweaver</name>
    <name type="synonym">Nephila clavipes</name>
    <dbReference type="NCBI Taxonomy" id="2585209"/>
    <lineage>
        <taxon>Eukaryota</taxon>
        <taxon>Metazoa</taxon>
        <taxon>Ecdysozoa</taxon>
        <taxon>Arthropoda</taxon>
        <taxon>Chelicerata</taxon>
        <taxon>Arachnida</taxon>
        <taxon>Araneae</taxon>
        <taxon>Araneomorphae</taxon>
        <taxon>Entelegynae</taxon>
        <taxon>Araneoidea</taxon>
        <taxon>Nephilidae</taxon>
        <taxon>Trichonephila</taxon>
    </lineage>
</organism>
<dbReference type="EMBL" id="BMAU01021275">
    <property type="protein sequence ID" value="GFY07535.1"/>
    <property type="molecule type" value="Genomic_DNA"/>
</dbReference>
<proteinExistence type="predicted"/>
<dbReference type="AlphaFoldDB" id="A0A8X6VIS6"/>
<evidence type="ECO:0000313" key="1">
    <source>
        <dbReference type="EMBL" id="GFY07535.1"/>
    </source>
</evidence>
<sequence>MRTLPSTVPHINIVPISGAIRYQIHKLGGCVGGTETTQNYIGIQGRKCQSCELRRKEAEEKDRNSNTLMRQKTFYWKIVLQQACGSWSGTEGFVNSDPTESRHFPLSINPHVAASVNSCHMFVAWLKKRLSIPELTGSFCCTRRPFLSTENLIARIHVAAENILTYQKFIDQMSSMCLALLSIKIKLDQTAPVKRQLYGSKASSLLLTAVTVLHSKTWRCVRPSKVTPVKTIKPPLL</sequence>
<name>A0A8X6VIS6_TRICX</name>
<gene>
    <name evidence="1" type="ORF">TNCV_3650421</name>
</gene>